<feature type="compositionally biased region" description="Basic residues" evidence="1">
    <location>
        <begin position="57"/>
        <end position="69"/>
    </location>
</feature>
<feature type="region of interest" description="Disordered" evidence="1">
    <location>
        <begin position="473"/>
        <end position="493"/>
    </location>
</feature>
<dbReference type="OrthoDB" id="5112895at2"/>
<accession>A0A1H4M922</accession>
<evidence type="ECO:0000313" key="3">
    <source>
        <dbReference type="EMBL" id="SEB79443.1"/>
    </source>
</evidence>
<feature type="compositionally biased region" description="Basic and acidic residues" evidence="1">
    <location>
        <begin position="1"/>
        <end position="22"/>
    </location>
</feature>
<dbReference type="STRING" id="640635.SAMN04489806_1791"/>
<dbReference type="RefSeq" id="WP_091182830.1">
    <property type="nucleotide sequence ID" value="NZ_FNRY01000001.1"/>
</dbReference>
<feature type="compositionally biased region" description="Low complexity" evidence="1">
    <location>
        <begin position="176"/>
        <end position="196"/>
    </location>
</feature>
<feature type="compositionally biased region" description="Acidic residues" evidence="1">
    <location>
        <begin position="352"/>
        <end position="362"/>
    </location>
</feature>
<reference evidence="3 4" key="1">
    <citation type="submission" date="2016-10" db="EMBL/GenBank/DDBJ databases">
        <authorList>
            <person name="de Groot N.N."/>
        </authorList>
    </citation>
    <scope>NUCLEOTIDE SEQUENCE [LARGE SCALE GENOMIC DNA]</scope>
    <source>
        <strain evidence="3 4">DSM 21799</strain>
    </source>
</reference>
<keyword evidence="2" id="KW-0472">Membrane</keyword>
<feature type="region of interest" description="Disordered" evidence="1">
    <location>
        <begin position="1"/>
        <end position="437"/>
    </location>
</feature>
<evidence type="ECO:0000313" key="4">
    <source>
        <dbReference type="Proteomes" id="UP000199183"/>
    </source>
</evidence>
<feature type="compositionally biased region" description="Acidic residues" evidence="1">
    <location>
        <begin position="164"/>
        <end position="173"/>
    </location>
</feature>
<feature type="compositionally biased region" description="Low complexity" evidence="1">
    <location>
        <begin position="474"/>
        <end position="493"/>
    </location>
</feature>
<feature type="compositionally biased region" description="Basic and acidic residues" evidence="1">
    <location>
        <begin position="410"/>
        <end position="423"/>
    </location>
</feature>
<evidence type="ECO:0000256" key="2">
    <source>
        <dbReference type="SAM" id="Phobius"/>
    </source>
</evidence>
<feature type="compositionally biased region" description="Basic and acidic residues" evidence="1">
    <location>
        <begin position="125"/>
        <end position="150"/>
    </location>
</feature>
<protein>
    <recommendedName>
        <fullName evidence="5">Septum formation</fullName>
    </recommendedName>
</protein>
<feature type="compositionally biased region" description="Acidic residues" evidence="1">
    <location>
        <begin position="286"/>
        <end position="297"/>
    </location>
</feature>
<dbReference type="EMBL" id="FNRY01000001">
    <property type="protein sequence ID" value="SEB79443.1"/>
    <property type="molecule type" value="Genomic_DNA"/>
</dbReference>
<gene>
    <name evidence="3" type="ORF">SAMN04489806_1791</name>
</gene>
<organism evidence="3 4">
    <name type="scientific">Paramicrobacterium humi</name>
    <dbReference type="NCBI Taxonomy" id="640635"/>
    <lineage>
        <taxon>Bacteria</taxon>
        <taxon>Bacillati</taxon>
        <taxon>Actinomycetota</taxon>
        <taxon>Actinomycetes</taxon>
        <taxon>Micrococcales</taxon>
        <taxon>Microbacteriaceae</taxon>
        <taxon>Paramicrobacterium</taxon>
    </lineage>
</organism>
<feature type="compositionally biased region" description="Basic and acidic residues" evidence="1">
    <location>
        <begin position="248"/>
        <end position="261"/>
    </location>
</feature>
<feature type="transmembrane region" description="Helical" evidence="2">
    <location>
        <begin position="440"/>
        <end position="459"/>
    </location>
</feature>
<keyword evidence="4" id="KW-1185">Reference proteome</keyword>
<proteinExistence type="predicted"/>
<evidence type="ECO:0008006" key="5">
    <source>
        <dbReference type="Google" id="ProtNLM"/>
    </source>
</evidence>
<name>A0A1H4M922_9MICO</name>
<dbReference type="Proteomes" id="UP000199183">
    <property type="component" value="Unassembled WGS sequence"/>
</dbReference>
<keyword evidence="2" id="KW-0812">Transmembrane</keyword>
<feature type="compositionally biased region" description="Low complexity" evidence="1">
    <location>
        <begin position="375"/>
        <end position="386"/>
    </location>
</feature>
<keyword evidence="2" id="KW-1133">Transmembrane helix</keyword>
<sequence>MARRGTGDDEARNNSGEPRTDGLDLGADWLRSQLDTGAVPEQPVSDGENDADEPAPRKRGAAFRRRRPHTSAEEPTLPPLLGDTGGFEIRPANLDSGPAEHPLSLPDDDDDDDILKQLASTKPPARPEDVKTHRIELPDERPMTRSHAPEPADEPDDKPWLLSDETDDEDEQVVDAPAPRSATPSAPAPNATAPSADGLFSWNLRPNDDEDPLLSGRRREQAPQQPEQEPAHAEIPHDPTPTQAFDPFADHEPEVDPEDPRFSGVFAAPGSLDRLYDEATLSSLDGEGEGTDSDTAGEESAAGPDLGIVDVLGRRLGISDVPERPAPAPAEEPPVETEETHPEPTAGIPATLDEDVPDDADDVDVRQQLGGAPVSASAASASQAASVLPPDEEPEPRTPARQLPPPRLKPSRDIPDSRPERRRLGAANATANTPPSRRPALMIGLAVIAVLVLGGLFWVGTLIPGMISAGEAQPTPTATATPTPTLPATGPLPAGTYAWDQLRGGECLDPYTSPWEEKFTVVSCEGAHAAQLVAVGPVSDDENAAFPGQDELASQIYLLCSAPGVIDLAKAGAYTDVQVQGAYPVTEEQWKDGQRNYYCFVNRSSGDAITGSLAGGDEG</sequence>
<dbReference type="AlphaFoldDB" id="A0A1H4M922"/>
<evidence type="ECO:0000256" key="1">
    <source>
        <dbReference type="SAM" id="MobiDB-lite"/>
    </source>
</evidence>